<evidence type="ECO:0000259" key="2">
    <source>
        <dbReference type="Pfam" id="PF01522"/>
    </source>
</evidence>
<dbReference type="AlphaFoldDB" id="A0A6S6SE14"/>
<dbReference type="GO" id="GO:0016810">
    <property type="term" value="F:hydrolase activity, acting on carbon-nitrogen (but not peptide) bonds"/>
    <property type="evidence" value="ECO:0007669"/>
    <property type="project" value="InterPro"/>
</dbReference>
<dbReference type="InterPro" id="IPR002509">
    <property type="entry name" value="NODB_dom"/>
</dbReference>
<keyword evidence="1" id="KW-0732">Signal</keyword>
<feature type="signal peptide" evidence="1">
    <location>
        <begin position="1"/>
        <end position="26"/>
    </location>
</feature>
<proteinExistence type="predicted"/>
<dbReference type="EMBL" id="CACVAV010000127">
    <property type="protein sequence ID" value="CAA6808226.1"/>
    <property type="molecule type" value="Genomic_DNA"/>
</dbReference>
<dbReference type="Gene3D" id="3.20.20.370">
    <property type="entry name" value="Glycoside hydrolase/deacetylase"/>
    <property type="match status" value="1"/>
</dbReference>
<sequence>MNLSRKLFFSGFLLLVALASHSPLQAAGDKDVAGVVLSFDDTYVKQWYDYFGQRTDNDEVKATFFVSYWHTLSDAEIDKLRLLRAKGHEIGNHTYSHKGVAGDYNFDPSRVQEYLGDQIIPSLLNMRADGFSPVSFSYPSGERNEVYDAAVRQYFPYLRTTFTDVSREMFQTGEIFHGPNDQYEVLAGDGIDNSYNNPVAEIEAALLRAKTNNEIVTVYAHRILADGSPDADHPYGIRGSKLDRLIVAAKEMGLKFYTFEEAWKIGNQNGPVSNTNITVSSSGGSGSVNAYIIFLLSLVSLLKLAPGIAKRLFRH</sequence>
<gene>
    <name evidence="3" type="ORF">HELGO_WM33809</name>
</gene>
<evidence type="ECO:0000256" key="1">
    <source>
        <dbReference type="SAM" id="SignalP"/>
    </source>
</evidence>
<reference evidence="3" key="1">
    <citation type="submission" date="2020-01" db="EMBL/GenBank/DDBJ databases">
        <authorList>
            <person name="Meier V. D."/>
            <person name="Meier V D."/>
        </authorList>
    </citation>
    <scope>NUCLEOTIDE SEQUENCE</scope>
    <source>
        <strain evidence="3">HLG_WM_MAG_08</strain>
    </source>
</reference>
<organism evidence="3">
    <name type="scientific">uncultured Thiotrichaceae bacterium</name>
    <dbReference type="NCBI Taxonomy" id="298394"/>
    <lineage>
        <taxon>Bacteria</taxon>
        <taxon>Pseudomonadati</taxon>
        <taxon>Pseudomonadota</taxon>
        <taxon>Gammaproteobacteria</taxon>
        <taxon>Thiotrichales</taxon>
        <taxon>Thiotrichaceae</taxon>
        <taxon>environmental samples</taxon>
    </lineage>
</organism>
<feature type="chain" id="PRO_5028177287" description="NodB homology domain-containing protein" evidence="1">
    <location>
        <begin position="27"/>
        <end position="315"/>
    </location>
</feature>
<dbReference type="Pfam" id="PF01522">
    <property type="entry name" value="Polysacc_deac_1"/>
    <property type="match status" value="1"/>
</dbReference>
<name>A0A6S6SE14_9GAMM</name>
<protein>
    <recommendedName>
        <fullName evidence="2">NodB homology domain-containing protein</fullName>
    </recommendedName>
</protein>
<dbReference type="InterPro" id="IPR011330">
    <property type="entry name" value="Glyco_hydro/deAcase_b/a-brl"/>
</dbReference>
<dbReference type="GO" id="GO:0005975">
    <property type="term" value="P:carbohydrate metabolic process"/>
    <property type="evidence" value="ECO:0007669"/>
    <property type="project" value="InterPro"/>
</dbReference>
<accession>A0A6S6SE14</accession>
<feature type="domain" description="NodB homology" evidence="2">
    <location>
        <begin position="33"/>
        <end position="153"/>
    </location>
</feature>
<dbReference type="SUPFAM" id="SSF88713">
    <property type="entry name" value="Glycoside hydrolase/deacetylase"/>
    <property type="match status" value="1"/>
</dbReference>
<evidence type="ECO:0000313" key="3">
    <source>
        <dbReference type="EMBL" id="CAA6808226.1"/>
    </source>
</evidence>